<keyword evidence="5" id="KW-1185">Reference proteome</keyword>
<evidence type="ECO:0000256" key="1">
    <source>
        <dbReference type="ARBA" id="ARBA00005254"/>
    </source>
</evidence>
<dbReference type="PANTHER" id="PTHR11941:SF54">
    <property type="entry name" value="ENOYL-COA HYDRATASE, MITOCHONDRIAL"/>
    <property type="match status" value="1"/>
</dbReference>
<comment type="similarity">
    <text evidence="1 3">Belongs to the enoyl-CoA hydratase/isomerase family.</text>
</comment>
<dbReference type="InterPro" id="IPR029045">
    <property type="entry name" value="ClpP/crotonase-like_dom_sf"/>
</dbReference>
<protein>
    <submittedName>
        <fullName evidence="4">Short chain enoyl-CoA hydratase</fullName>
    </submittedName>
</protein>
<evidence type="ECO:0000256" key="3">
    <source>
        <dbReference type="RuleBase" id="RU003707"/>
    </source>
</evidence>
<evidence type="ECO:0000313" key="5">
    <source>
        <dbReference type="Proteomes" id="UP000294555"/>
    </source>
</evidence>
<dbReference type="OrthoDB" id="9807606at2"/>
<dbReference type="PROSITE" id="PS00166">
    <property type="entry name" value="ENOYL_COA_HYDRATASE"/>
    <property type="match status" value="1"/>
</dbReference>
<dbReference type="Proteomes" id="UP000294555">
    <property type="component" value="Unassembled WGS sequence"/>
</dbReference>
<reference evidence="4 5" key="1">
    <citation type="submission" date="2019-02" db="EMBL/GenBank/DDBJ databases">
        <title>Investigation of anaerobic lignin degradation for improved lignocellulosic biofuels.</title>
        <authorList>
            <person name="Deangelis K."/>
        </authorList>
    </citation>
    <scope>NUCLEOTIDE SEQUENCE [LARGE SCALE GENOMIC DNA]</scope>
    <source>
        <strain evidence="4 5">159R</strain>
    </source>
</reference>
<dbReference type="GO" id="GO:0016829">
    <property type="term" value="F:lyase activity"/>
    <property type="evidence" value="ECO:0007669"/>
    <property type="project" value="UniProtKB-KW"/>
</dbReference>
<dbReference type="InterPro" id="IPR001753">
    <property type="entry name" value="Enoyl-CoA_hydra/iso"/>
</dbReference>
<dbReference type="FunFam" id="3.90.226.10:FF:000009">
    <property type="entry name" value="Carnitinyl-CoA dehydratase"/>
    <property type="match status" value="1"/>
</dbReference>
<keyword evidence="2" id="KW-0456">Lyase</keyword>
<dbReference type="Pfam" id="PF00378">
    <property type="entry name" value="ECH_1"/>
    <property type="match status" value="1"/>
</dbReference>
<dbReference type="SUPFAM" id="SSF52096">
    <property type="entry name" value="ClpP/crotonase"/>
    <property type="match status" value="1"/>
</dbReference>
<dbReference type="Gene3D" id="3.90.226.10">
    <property type="entry name" value="2-enoyl-CoA Hydratase, Chain A, domain 1"/>
    <property type="match status" value="1"/>
</dbReference>
<dbReference type="RefSeq" id="WP_132923750.1">
    <property type="nucleotide sequence ID" value="NZ_SJOI01000001.1"/>
</dbReference>
<dbReference type="InterPro" id="IPR018376">
    <property type="entry name" value="Enoyl-CoA_hyd/isom_CS"/>
</dbReference>
<evidence type="ECO:0000256" key="2">
    <source>
        <dbReference type="ARBA" id="ARBA00023239"/>
    </source>
</evidence>
<accession>A0A4R1NLB6</accession>
<dbReference type="CDD" id="cd06558">
    <property type="entry name" value="crotonase-like"/>
    <property type="match status" value="1"/>
</dbReference>
<dbReference type="GO" id="GO:0006635">
    <property type="term" value="P:fatty acid beta-oxidation"/>
    <property type="evidence" value="ECO:0007669"/>
    <property type="project" value="TreeGrafter"/>
</dbReference>
<organism evidence="4 5">
    <name type="scientific">Sodalis ligni</name>
    <dbReference type="NCBI Taxonomy" id="2697027"/>
    <lineage>
        <taxon>Bacteria</taxon>
        <taxon>Pseudomonadati</taxon>
        <taxon>Pseudomonadota</taxon>
        <taxon>Gammaproteobacteria</taxon>
        <taxon>Enterobacterales</taxon>
        <taxon>Bruguierivoracaceae</taxon>
        <taxon>Sodalis</taxon>
    </lineage>
</organism>
<proteinExistence type="inferred from homology"/>
<gene>
    <name evidence="4" type="ORF">EZJ58_3164</name>
</gene>
<dbReference type="PANTHER" id="PTHR11941">
    <property type="entry name" value="ENOYL-COA HYDRATASE-RELATED"/>
    <property type="match status" value="1"/>
</dbReference>
<evidence type="ECO:0000313" key="4">
    <source>
        <dbReference type="EMBL" id="TCL05010.1"/>
    </source>
</evidence>
<comment type="caution">
    <text evidence="4">The sequence shown here is derived from an EMBL/GenBank/DDBJ whole genome shotgun (WGS) entry which is preliminary data.</text>
</comment>
<sequence>MSSLLVEKENQVVLLTLNRPEKRNALSTELLESLKKVLAELKDATDIKALVITGAGDKAFCAGADIKEQTRFTPEQAFNHMRWGQSIFDDIERFPLPTIAMIDGFALGGGLELALACDMRFASARATFGNPEITLGNHPGWGGTQRLPKLVGQAHARQIMFTGTPVDAGRALRIGLVNDVYPVETLKEGVWQTVDAIARHYAPALKSVKSVVRVSEPDNAYAGMLAEAFGVSQLWGAQAQKEAQKEFFGK</sequence>
<dbReference type="AlphaFoldDB" id="A0A4R1NLB6"/>
<name>A0A4R1NLB6_9GAMM</name>
<dbReference type="EMBL" id="SJOI01000001">
    <property type="protein sequence ID" value="TCL05010.1"/>
    <property type="molecule type" value="Genomic_DNA"/>
</dbReference>